<dbReference type="PANTHER" id="PTHR21310:SF15">
    <property type="entry name" value="AMINOGLYCOSIDE PHOSPHOTRANSFERASE DOMAIN-CONTAINING PROTEIN"/>
    <property type="match status" value="1"/>
</dbReference>
<feature type="domain" description="Aminoglycoside phosphotransferase" evidence="1">
    <location>
        <begin position="283"/>
        <end position="377"/>
    </location>
</feature>
<proteinExistence type="predicted"/>
<dbReference type="GeneID" id="87955061"/>
<dbReference type="EMBL" id="CP141883">
    <property type="protein sequence ID" value="WRT65979.1"/>
    <property type="molecule type" value="Genomic_DNA"/>
</dbReference>
<dbReference type="InterPro" id="IPR002575">
    <property type="entry name" value="Aminoglycoside_PTrfase"/>
</dbReference>
<dbReference type="InterPro" id="IPR035896">
    <property type="entry name" value="AN1-like_Znf"/>
</dbReference>
<evidence type="ECO:0000313" key="2">
    <source>
        <dbReference type="EMBL" id="WRT65979.1"/>
    </source>
</evidence>
<dbReference type="SUPFAM" id="SSF56112">
    <property type="entry name" value="Protein kinase-like (PK-like)"/>
    <property type="match status" value="1"/>
</dbReference>
<accession>A0ABZ1CW38</accession>
<dbReference type="SUPFAM" id="SSF118310">
    <property type="entry name" value="AN1-like Zinc finger"/>
    <property type="match status" value="1"/>
</dbReference>
<name>A0ABZ1CW38_9TREE</name>
<evidence type="ECO:0000259" key="1">
    <source>
        <dbReference type="Pfam" id="PF01636"/>
    </source>
</evidence>
<sequence>MSFIQRSKCHFGDCPTSVITTFTNPCCWCGAIFCPTHNTEAFHPCRDILNLCRTYEQKSDTVIQGIVQRAATAMYDALLTEIRQAQPDIVKNIEHLRPGHSFTFSLPDGGTEMSSQSDMHGATNYHIPISFDDGVKWLLRVRQSTNGVPPYDFQQAVTVSEVRTLQILKEKGMPVPNAWMPLIERTKASTILKEPSLSYLFCEFLSGTPVNLPKDDADSMISPGSKTRLLIREFAKSQILLSSAPFATSLIGSLTSAPVDGQVESDVVKAGPLVDFGFQHLADPPNFPGPFQTNQERYLSFIDIALSHIANQYIHQANTLDAYLWHLQLRELISNCSRLNQRPFETYIRHADAKGDHLMQEIDGKITGIIDWECAYVTTKAEAFSAPLFIYYNLESTFSENDFTPAEKVLIESYHQLGRPDMAGYIRDGKIYQRLGDIGGYWHTKFMQSDVLEVFNCDIPDSFQPPLYVGSDWRLYIYNRYRDDPNLQEIIRQTAWNEKEENRLAAKGKKKRERERKAYWALSPDQRAAKIDRERTAHYLALQKAKPTPKRFELHVKEEDSDTESEHSIAPTKWRTTLEGILSFFRGRQGRDH</sequence>
<keyword evidence="3" id="KW-1185">Reference proteome</keyword>
<dbReference type="Pfam" id="PF01636">
    <property type="entry name" value="APH"/>
    <property type="match status" value="1"/>
</dbReference>
<dbReference type="InterPro" id="IPR011009">
    <property type="entry name" value="Kinase-like_dom_sf"/>
</dbReference>
<dbReference type="PANTHER" id="PTHR21310">
    <property type="entry name" value="AMINOGLYCOSIDE PHOSPHOTRANSFERASE-RELATED-RELATED"/>
    <property type="match status" value="1"/>
</dbReference>
<dbReference type="RefSeq" id="XP_062790719.1">
    <property type="nucleotide sequence ID" value="XM_062934668.1"/>
</dbReference>
<dbReference type="Proteomes" id="UP001329825">
    <property type="component" value="Chromosome 3"/>
</dbReference>
<protein>
    <recommendedName>
        <fullName evidence="1">Aminoglycoside phosphotransferase domain-containing protein</fullName>
    </recommendedName>
</protein>
<organism evidence="2 3">
    <name type="scientific">Kwoniella shivajii</name>
    <dbReference type="NCBI Taxonomy" id="564305"/>
    <lineage>
        <taxon>Eukaryota</taxon>
        <taxon>Fungi</taxon>
        <taxon>Dikarya</taxon>
        <taxon>Basidiomycota</taxon>
        <taxon>Agaricomycotina</taxon>
        <taxon>Tremellomycetes</taxon>
        <taxon>Tremellales</taxon>
        <taxon>Cryptococcaceae</taxon>
        <taxon>Kwoniella</taxon>
    </lineage>
</organism>
<dbReference type="InterPro" id="IPR051678">
    <property type="entry name" value="AGP_Transferase"/>
</dbReference>
<reference evidence="2 3" key="1">
    <citation type="submission" date="2024-01" db="EMBL/GenBank/DDBJ databases">
        <title>Comparative genomics of Cryptococcus and Kwoniella reveals pathogenesis evolution and contrasting modes of karyotype evolution via chromosome fusion or intercentromeric recombination.</title>
        <authorList>
            <person name="Coelho M.A."/>
            <person name="David-Palma M."/>
            <person name="Shea T."/>
            <person name="Bowers K."/>
            <person name="McGinley-Smith S."/>
            <person name="Mohammad A.W."/>
            <person name="Gnirke A."/>
            <person name="Yurkov A.M."/>
            <person name="Nowrousian M."/>
            <person name="Sun S."/>
            <person name="Cuomo C.A."/>
            <person name="Heitman J."/>
        </authorList>
    </citation>
    <scope>NUCLEOTIDE SEQUENCE [LARGE SCALE GENOMIC DNA]</scope>
    <source>
        <strain evidence="2">CBS 11374</strain>
    </source>
</reference>
<gene>
    <name evidence="2" type="ORF">IL334_002930</name>
</gene>
<evidence type="ECO:0000313" key="3">
    <source>
        <dbReference type="Proteomes" id="UP001329825"/>
    </source>
</evidence>